<dbReference type="eggNOG" id="COG1621">
    <property type="taxonomic scope" value="Bacteria"/>
</dbReference>
<dbReference type="Proteomes" id="UP000016662">
    <property type="component" value="Unassembled WGS sequence"/>
</dbReference>
<dbReference type="RefSeq" id="WP_021681701.1">
    <property type="nucleotide sequence ID" value="NZ_KI260362.1"/>
</dbReference>
<keyword evidence="9" id="KW-1185">Reference proteome</keyword>
<dbReference type="GO" id="GO:0004564">
    <property type="term" value="F:beta-fructofuranosidase activity"/>
    <property type="evidence" value="ECO:0007669"/>
    <property type="project" value="UniProtKB-EC"/>
</dbReference>
<evidence type="ECO:0000259" key="7">
    <source>
        <dbReference type="Pfam" id="PF08244"/>
    </source>
</evidence>
<dbReference type="SMART" id="SM00640">
    <property type="entry name" value="Glyco_32"/>
    <property type="match status" value="1"/>
</dbReference>
<keyword evidence="3 5" id="KW-0378">Hydrolase</keyword>
<feature type="domain" description="Glycosyl hydrolase family 32 N-terminal" evidence="6">
    <location>
        <begin position="5"/>
        <end position="312"/>
    </location>
</feature>
<evidence type="ECO:0000256" key="4">
    <source>
        <dbReference type="ARBA" id="ARBA00023295"/>
    </source>
</evidence>
<dbReference type="HOGENOM" id="CLU_001528_7_0_9"/>
<dbReference type="SUPFAM" id="SSF75005">
    <property type="entry name" value="Arabinanase/levansucrase/invertase"/>
    <property type="match status" value="1"/>
</dbReference>
<dbReference type="InterPro" id="IPR023296">
    <property type="entry name" value="Glyco_hydro_beta-prop_sf"/>
</dbReference>
<dbReference type="EMBL" id="AWVF01000449">
    <property type="protein sequence ID" value="ERJ87229.1"/>
    <property type="molecule type" value="Genomic_DNA"/>
</dbReference>
<feature type="domain" description="Glycosyl hydrolase family 32 C-terminal" evidence="7">
    <location>
        <begin position="323"/>
        <end position="415"/>
    </location>
</feature>
<dbReference type="Gene3D" id="2.115.10.20">
    <property type="entry name" value="Glycosyl hydrolase domain, family 43"/>
    <property type="match status" value="1"/>
</dbReference>
<gene>
    <name evidence="8" type="ORF">RUMCAL_03391</name>
</gene>
<dbReference type="OrthoDB" id="9759709at2"/>
<dbReference type="PANTHER" id="PTHR43101:SF1">
    <property type="entry name" value="BETA-FRUCTOSIDASE"/>
    <property type="match status" value="1"/>
</dbReference>
<dbReference type="InterPro" id="IPR001362">
    <property type="entry name" value="Glyco_hydro_32"/>
</dbReference>
<proteinExistence type="inferred from homology"/>
<comment type="caution">
    <text evidence="8">The sequence shown here is derived from an EMBL/GenBank/DDBJ whole genome shotgun (WGS) entry which is preliminary data.</text>
</comment>
<evidence type="ECO:0000313" key="8">
    <source>
        <dbReference type="EMBL" id="ERJ87229.1"/>
    </source>
</evidence>
<dbReference type="PATRIC" id="fig|411473.3.peg.2849"/>
<dbReference type="Pfam" id="PF00251">
    <property type="entry name" value="Glyco_hydro_32N"/>
    <property type="match status" value="1"/>
</dbReference>
<dbReference type="PANTHER" id="PTHR43101">
    <property type="entry name" value="BETA-FRUCTOSIDASE"/>
    <property type="match status" value="1"/>
</dbReference>
<dbReference type="EC" id="3.2.1.26" evidence="2"/>
<accession>U2LCM8</accession>
<evidence type="ECO:0000256" key="5">
    <source>
        <dbReference type="RuleBase" id="RU362110"/>
    </source>
</evidence>
<evidence type="ECO:0000313" key="9">
    <source>
        <dbReference type="Proteomes" id="UP000016662"/>
    </source>
</evidence>
<dbReference type="GO" id="GO:0005975">
    <property type="term" value="P:carbohydrate metabolic process"/>
    <property type="evidence" value="ECO:0007669"/>
    <property type="project" value="InterPro"/>
</dbReference>
<name>U2LCM8_9FIRM</name>
<dbReference type="Gene3D" id="2.60.120.560">
    <property type="entry name" value="Exo-inulinase, domain 1"/>
    <property type="match status" value="1"/>
</dbReference>
<dbReference type="SUPFAM" id="SSF49899">
    <property type="entry name" value="Concanavalin A-like lectins/glucanases"/>
    <property type="match status" value="1"/>
</dbReference>
<dbReference type="STRING" id="411473.RUMCAL_03391"/>
<dbReference type="AlphaFoldDB" id="U2LCM8"/>
<dbReference type="Pfam" id="PF08244">
    <property type="entry name" value="Glyco_hydro_32C"/>
    <property type="match status" value="1"/>
</dbReference>
<dbReference type="InterPro" id="IPR013320">
    <property type="entry name" value="ConA-like_dom_sf"/>
</dbReference>
<comment type="similarity">
    <text evidence="1 5">Belongs to the glycosyl hydrolase 32 family.</text>
</comment>
<evidence type="ECO:0000256" key="2">
    <source>
        <dbReference type="ARBA" id="ARBA00012758"/>
    </source>
</evidence>
<protein>
    <recommendedName>
        <fullName evidence="2">beta-fructofuranosidase</fullName>
        <ecNumber evidence="2">3.2.1.26</ecNumber>
    </recommendedName>
</protein>
<organism evidence="8 9">
    <name type="scientific">Ruminococcus callidus ATCC 27760</name>
    <dbReference type="NCBI Taxonomy" id="411473"/>
    <lineage>
        <taxon>Bacteria</taxon>
        <taxon>Bacillati</taxon>
        <taxon>Bacillota</taxon>
        <taxon>Clostridia</taxon>
        <taxon>Eubacteriales</taxon>
        <taxon>Oscillospiraceae</taxon>
        <taxon>Ruminococcus</taxon>
    </lineage>
</organism>
<reference evidence="8 9" key="1">
    <citation type="submission" date="2013-07" db="EMBL/GenBank/DDBJ databases">
        <authorList>
            <person name="Weinstock G."/>
            <person name="Sodergren E."/>
            <person name="Wylie T."/>
            <person name="Fulton L."/>
            <person name="Fulton R."/>
            <person name="Fronick C."/>
            <person name="O'Laughlin M."/>
            <person name="Godfrey J."/>
            <person name="Miner T."/>
            <person name="Herter B."/>
            <person name="Appelbaum E."/>
            <person name="Cordes M."/>
            <person name="Lek S."/>
            <person name="Wollam A."/>
            <person name="Pepin K.H."/>
            <person name="Palsikar V.B."/>
            <person name="Mitreva M."/>
            <person name="Wilson R.K."/>
        </authorList>
    </citation>
    <scope>NUCLEOTIDE SEQUENCE [LARGE SCALE GENOMIC DNA]</scope>
    <source>
        <strain evidence="8 9">ATCC 27760</strain>
    </source>
</reference>
<evidence type="ECO:0000256" key="1">
    <source>
        <dbReference type="ARBA" id="ARBA00009902"/>
    </source>
</evidence>
<sequence>MQKIHFKAPNCWINDPNGFIWYQGQYHLFYQCFPYAPQWGRMHWGHAVSKDLVNWEEKGIALYPTKTDDRSGCFSGSAVEQDGTMYLYYTGVNYLEEDPENINHCRNDQFLSAQMMISSADGMTFDNLQEKKTIIPTIAEDKIGSKTHTRDPKVWRGTDAWYMVLGSSVAHKGRLLIYQSRDLQNWKYLSHVEKDNFGWMWECPDYFEVDGKGITVFSPMAFLNDGKAYDSAAICLFSTFDEATGTMQLADDVQFLDYGLDLYAPQSTTDEDGNRVVIAWMRMPQAVDGKWNGMMCIPRVVSVKNDRIYFRPHPHIQNAFTKEISSPEQAGKSGYLVKTSLKNGECINIGGYRIWREQDKLFTDRSAVFVKDGKYRLTAETPVLRDGCELEIYVDSNLIEVYANQGEAVISSVVYGLSEVVTGEAYTLYTTE</sequence>
<dbReference type="InterPro" id="IPR013148">
    <property type="entry name" value="Glyco_hydro_32_N"/>
</dbReference>
<dbReference type="InterPro" id="IPR051214">
    <property type="entry name" value="GH32_Enzymes"/>
</dbReference>
<dbReference type="CDD" id="cd08996">
    <property type="entry name" value="GH32_FFase"/>
    <property type="match status" value="1"/>
</dbReference>
<dbReference type="InterPro" id="IPR013189">
    <property type="entry name" value="Glyco_hydro_32_C"/>
</dbReference>
<evidence type="ECO:0000259" key="6">
    <source>
        <dbReference type="Pfam" id="PF00251"/>
    </source>
</evidence>
<keyword evidence="4 5" id="KW-0326">Glycosidase</keyword>
<evidence type="ECO:0000256" key="3">
    <source>
        <dbReference type="ARBA" id="ARBA00022801"/>
    </source>
</evidence>